<evidence type="ECO:0000313" key="2">
    <source>
        <dbReference type="EMBL" id="MQS15982.1"/>
    </source>
</evidence>
<organism evidence="2 3">
    <name type="scientific">Streptomyces kaniharaensis</name>
    <dbReference type="NCBI Taxonomy" id="212423"/>
    <lineage>
        <taxon>Bacteria</taxon>
        <taxon>Bacillati</taxon>
        <taxon>Actinomycetota</taxon>
        <taxon>Actinomycetes</taxon>
        <taxon>Kitasatosporales</taxon>
        <taxon>Streptomycetaceae</taxon>
        <taxon>Streptomyces</taxon>
    </lineage>
</organism>
<sequence length="200" mass="20645">MRCWKRCCPSSRRRNGEALQALEEIRAKKEAALNALSVLRALPAVGLVQPAVAAQELPVEAQAQDTTEQQPVAPAQAPAARKAARKPAVKKAAPAGEKAGSAKASARKATKGVRVPASRKPAAGQQQPPAAAKRGRLSAEGVLAALGEFTEPVPAKDVAAKLGLDGTAANVNNVRALLGQLARTSRATNPKRGMYAVLGS</sequence>
<gene>
    <name evidence="2" type="ORF">F7Q99_27955</name>
</gene>
<feature type="compositionally biased region" description="Low complexity" evidence="1">
    <location>
        <begin position="119"/>
        <end position="132"/>
    </location>
</feature>
<feature type="region of interest" description="Disordered" evidence="1">
    <location>
        <begin position="62"/>
        <end position="136"/>
    </location>
</feature>
<evidence type="ECO:0000313" key="3">
    <source>
        <dbReference type="Proteomes" id="UP000450000"/>
    </source>
</evidence>
<dbReference type="AlphaFoldDB" id="A0A6N7KWF5"/>
<name>A0A6N7KWF5_9ACTN</name>
<keyword evidence="3" id="KW-1185">Reference proteome</keyword>
<dbReference type="Proteomes" id="UP000450000">
    <property type="component" value="Unassembled WGS sequence"/>
</dbReference>
<protein>
    <submittedName>
        <fullName evidence="2">Uncharacterized protein</fullName>
    </submittedName>
</protein>
<dbReference type="RefSeq" id="WP_153466745.1">
    <property type="nucleotide sequence ID" value="NZ_WBOF01000002.1"/>
</dbReference>
<evidence type="ECO:0000256" key="1">
    <source>
        <dbReference type="SAM" id="MobiDB-lite"/>
    </source>
</evidence>
<reference evidence="2 3" key="1">
    <citation type="submission" date="2019-09" db="EMBL/GenBank/DDBJ databases">
        <title>Genome Sequences of Streptomyces kaniharaensis ATCC 21070.</title>
        <authorList>
            <person name="Zhu W."/>
            <person name="De Crecy-Lagard V."/>
            <person name="Richards N.G."/>
        </authorList>
    </citation>
    <scope>NUCLEOTIDE SEQUENCE [LARGE SCALE GENOMIC DNA]</scope>
    <source>
        <strain evidence="2 3">SF-557</strain>
    </source>
</reference>
<accession>A0A6N7KWF5</accession>
<feature type="compositionally biased region" description="Low complexity" evidence="1">
    <location>
        <begin position="68"/>
        <end position="81"/>
    </location>
</feature>
<dbReference type="EMBL" id="WBOF01000002">
    <property type="protein sequence ID" value="MQS15982.1"/>
    <property type="molecule type" value="Genomic_DNA"/>
</dbReference>
<feature type="compositionally biased region" description="Low complexity" evidence="1">
    <location>
        <begin position="90"/>
        <end position="104"/>
    </location>
</feature>
<proteinExistence type="predicted"/>
<comment type="caution">
    <text evidence="2">The sequence shown here is derived from an EMBL/GenBank/DDBJ whole genome shotgun (WGS) entry which is preliminary data.</text>
</comment>